<reference evidence="3 4" key="1">
    <citation type="submission" date="2017-05" db="EMBL/GenBank/DDBJ databases">
        <title>Vagococcus spp. assemblies.</title>
        <authorList>
            <person name="Gulvik C.A."/>
        </authorList>
    </citation>
    <scope>NUCLEOTIDE SEQUENCE [LARGE SCALE GENOMIC DNA]</scope>
    <source>
        <strain evidence="3 4">DSM 24756</strain>
    </source>
</reference>
<keyword evidence="4" id="KW-1185">Reference proteome</keyword>
<accession>A0A430AH25</accession>
<evidence type="ECO:0000313" key="3">
    <source>
        <dbReference type="EMBL" id="RSU07077.1"/>
    </source>
</evidence>
<dbReference type="AlphaFoldDB" id="A0A430AH25"/>
<dbReference type="Gene3D" id="2.60.40.10">
    <property type="entry name" value="Immunoglobulins"/>
    <property type="match status" value="1"/>
</dbReference>
<keyword evidence="2" id="KW-0732">Signal</keyword>
<evidence type="ECO:0000256" key="2">
    <source>
        <dbReference type="ARBA" id="ARBA00022729"/>
    </source>
</evidence>
<dbReference type="OrthoDB" id="9778932at2"/>
<dbReference type="Proteomes" id="UP000288669">
    <property type="component" value="Unassembled WGS sequence"/>
</dbReference>
<protein>
    <recommendedName>
        <fullName evidence="5">Dextranase</fullName>
    </recommendedName>
</protein>
<evidence type="ECO:0000256" key="1">
    <source>
        <dbReference type="ARBA" id="ARBA00010837"/>
    </source>
</evidence>
<sequence>MFKRRKMMKKQLGVSIASVLLGIGMVNGVHAKVAEGVTINSFVPDKSLYHAQETATLKLMMSNPESNEKSGSYEISIQNAYSDKNIFVTRNNYTVKANQQNKELSCAWQTPAEQNEGYLVTVKLFDEKGQLLETKKTAIDNSQDWTTYPRMGGFTNFNKQDQTSSDNVQTDVSTQNKYHMNVSMYYDAYARPQNPIPSEDYQTWIGENINRTLIRNTIQTQHSYNQTALLYNMINATTGTPDEAGTNMSELDAKTVQKADGTKMIQSKWGVFRTEKQATSGVTYDEAGDQATFNMWGGEESKKDSSNKIQSYYNTWSKDWQQYIGKIMKNTVDELGFDGWQGDTIGNIHGTSYENRGTTDTFDTESGYQYFADNMKANYFKDKYFGINAVAYGGADLLAQSKADFQYAETWYFNQPKYSDLADNVNNTMEKSGKSLIIPAYMYHAWARNNPSTLPKTFNDNAILLKDAVVFANGGDSFELVDNGRQLYTEYYLDPRKNQESGIQMSDELGNSDHGKLKHVYDFVTSYESLLRGNDLRLNNQGLEIWTGSFVGDGENIRSASAEKNKVYAFSKSSTTNQSVETLNFVNLRGVTTDTWQIKNEEDEKSKDGLQDQKDLWVKYYPKNVNEVKSIAVSSPDSAYQSEKKLVEFWPHVDENGQYFVTFKLPSLNIWDLVTVSGNH</sequence>
<comment type="caution">
    <text evidence="3">The sequence shown here is derived from an EMBL/GenBank/DDBJ whole genome shotgun (WGS) entry which is preliminary data.</text>
</comment>
<evidence type="ECO:0008006" key="5">
    <source>
        <dbReference type="Google" id="ProtNLM"/>
    </source>
</evidence>
<dbReference type="Pfam" id="PF13199">
    <property type="entry name" value="Glyco_hydro_66"/>
    <property type="match status" value="1"/>
</dbReference>
<dbReference type="InterPro" id="IPR025092">
    <property type="entry name" value="Glyco_hydro_66"/>
</dbReference>
<dbReference type="InterPro" id="IPR013783">
    <property type="entry name" value="Ig-like_fold"/>
</dbReference>
<dbReference type="EMBL" id="NGJZ01000002">
    <property type="protein sequence ID" value="RSU07077.1"/>
    <property type="molecule type" value="Genomic_DNA"/>
</dbReference>
<gene>
    <name evidence="3" type="ORF">CBF30_07415</name>
</gene>
<dbReference type="Gene3D" id="3.20.20.80">
    <property type="entry name" value="Glycosidases"/>
    <property type="match status" value="1"/>
</dbReference>
<dbReference type="Gene3D" id="2.60.40.1180">
    <property type="entry name" value="Golgi alpha-mannosidase II"/>
    <property type="match status" value="1"/>
</dbReference>
<evidence type="ECO:0000313" key="4">
    <source>
        <dbReference type="Proteomes" id="UP000288669"/>
    </source>
</evidence>
<organism evidence="3 4">
    <name type="scientific">Vagococcus entomophilus</name>
    <dbReference type="NCBI Taxonomy" id="1160095"/>
    <lineage>
        <taxon>Bacteria</taxon>
        <taxon>Bacillati</taxon>
        <taxon>Bacillota</taxon>
        <taxon>Bacilli</taxon>
        <taxon>Lactobacillales</taxon>
        <taxon>Enterococcaceae</taxon>
        <taxon>Vagococcus</taxon>
    </lineage>
</organism>
<dbReference type="InterPro" id="IPR013780">
    <property type="entry name" value="Glyco_hydro_b"/>
</dbReference>
<proteinExistence type="inferred from homology"/>
<comment type="similarity">
    <text evidence="1">Belongs to the glycosyl hydrolase 66 family.</text>
</comment>
<name>A0A430AH25_9ENTE</name>